<dbReference type="Proteomes" id="UP000027195">
    <property type="component" value="Unassembled WGS sequence"/>
</dbReference>
<accession>A0A067MH52</accession>
<dbReference type="InParanoid" id="A0A067MH52"/>
<dbReference type="AlphaFoldDB" id="A0A067MH52"/>
<sequence length="171" mass="18653">MPTTHDALKEHRPVGSYPSKEFWEGNLPSKLIAPLDSMGVKWTSLDTIRIRTAFHAPVVLWISSRSASRRICDFDHMDDDHGANKAIDEFIALHQEISAYWATPESRTLGSIPASLFISAGVGSISRSEDCTKGRAVAEIDGSEVDVGGFNGDAIDLGARVEASSRGERPW</sequence>
<keyword evidence="2" id="KW-1185">Reference proteome</keyword>
<dbReference type="EMBL" id="KL198063">
    <property type="protein sequence ID" value="KDQ10866.1"/>
    <property type="molecule type" value="Genomic_DNA"/>
</dbReference>
<dbReference type="OrthoDB" id="5424209at2759"/>
<reference evidence="2" key="1">
    <citation type="journal article" date="2014" name="Proc. Natl. Acad. Sci. U.S.A.">
        <title>Extensive sampling of basidiomycete genomes demonstrates inadequacy of the white-rot/brown-rot paradigm for wood decay fungi.</title>
        <authorList>
            <person name="Riley R."/>
            <person name="Salamov A.A."/>
            <person name="Brown D.W."/>
            <person name="Nagy L.G."/>
            <person name="Floudas D."/>
            <person name="Held B.W."/>
            <person name="Levasseur A."/>
            <person name="Lombard V."/>
            <person name="Morin E."/>
            <person name="Otillar R."/>
            <person name="Lindquist E.A."/>
            <person name="Sun H."/>
            <person name="LaButti K.M."/>
            <person name="Schmutz J."/>
            <person name="Jabbour D."/>
            <person name="Luo H."/>
            <person name="Baker S.E."/>
            <person name="Pisabarro A.G."/>
            <person name="Walton J.D."/>
            <person name="Blanchette R.A."/>
            <person name="Henrissat B."/>
            <person name="Martin F."/>
            <person name="Cullen D."/>
            <person name="Hibbett D.S."/>
            <person name="Grigoriev I.V."/>
        </authorList>
    </citation>
    <scope>NUCLEOTIDE SEQUENCE [LARGE SCALE GENOMIC DNA]</scope>
    <source>
        <strain evidence="2">FD-172 SS1</strain>
    </source>
</reference>
<dbReference type="HOGENOM" id="CLU_1562638_0_0_1"/>
<dbReference type="STRING" id="930990.A0A067MH52"/>
<evidence type="ECO:0000313" key="2">
    <source>
        <dbReference type="Proteomes" id="UP000027195"/>
    </source>
</evidence>
<protein>
    <submittedName>
        <fullName evidence="1">Uncharacterized protein</fullName>
    </submittedName>
</protein>
<proteinExistence type="predicted"/>
<evidence type="ECO:0000313" key="1">
    <source>
        <dbReference type="EMBL" id="KDQ10866.1"/>
    </source>
</evidence>
<organism evidence="1 2">
    <name type="scientific">Botryobasidium botryosum (strain FD-172 SS1)</name>
    <dbReference type="NCBI Taxonomy" id="930990"/>
    <lineage>
        <taxon>Eukaryota</taxon>
        <taxon>Fungi</taxon>
        <taxon>Dikarya</taxon>
        <taxon>Basidiomycota</taxon>
        <taxon>Agaricomycotina</taxon>
        <taxon>Agaricomycetes</taxon>
        <taxon>Cantharellales</taxon>
        <taxon>Botryobasidiaceae</taxon>
        <taxon>Botryobasidium</taxon>
    </lineage>
</organism>
<name>A0A067MH52_BOTB1</name>
<gene>
    <name evidence="1" type="ORF">BOTBODRAFT_177757</name>
</gene>